<geneLocation type="plasmid" evidence="2 3">
    <name>unnamed1</name>
</geneLocation>
<keyword evidence="3" id="KW-1185">Reference proteome</keyword>
<protein>
    <recommendedName>
        <fullName evidence="1">Nucleotidyltransferase-like domain-containing protein</fullName>
    </recommendedName>
</protein>
<accession>A0A193GN07</accession>
<proteinExistence type="predicted"/>
<name>A0A193GN07_9BORD</name>
<dbReference type="Proteomes" id="UP000091926">
    <property type="component" value="Plasmid unnamed1"/>
</dbReference>
<dbReference type="InterPro" id="IPR058575">
    <property type="entry name" value="NTP_transf_8_dom"/>
</dbReference>
<reference evidence="2 3" key="1">
    <citation type="submission" date="2016-06" db="EMBL/GenBank/DDBJ databases">
        <title>Complete genome sequences of Bordetella bronchialis and Bordetella flabilis.</title>
        <authorList>
            <person name="LiPuma J.J."/>
            <person name="Spilker T."/>
        </authorList>
    </citation>
    <scope>NUCLEOTIDE SEQUENCE [LARGE SCALE GENOMIC DNA]</scope>
    <source>
        <strain evidence="2 3">AU10664</strain>
        <plasmid evidence="2 3">unnamed1</plasmid>
    </source>
</reference>
<evidence type="ECO:0000313" key="2">
    <source>
        <dbReference type="EMBL" id="ANN80881.1"/>
    </source>
</evidence>
<keyword evidence="2" id="KW-0614">Plasmid</keyword>
<dbReference type="RefSeq" id="WP_066665932.1">
    <property type="nucleotide sequence ID" value="NZ_CBCSCL010000020.1"/>
</dbReference>
<dbReference type="EMBL" id="CP016173">
    <property type="protein sequence ID" value="ANN80881.1"/>
    <property type="molecule type" value="Genomic_DNA"/>
</dbReference>
<evidence type="ECO:0000313" key="3">
    <source>
        <dbReference type="Proteomes" id="UP000091926"/>
    </source>
</evidence>
<dbReference type="Pfam" id="PF12281">
    <property type="entry name" value="NTP_transf_8"/>
    <property type="match status" value="1"/>
</dbReference>
<dbReference type="OrthoDB" id="6142474at2"/>
<dbReference type="AlphaFoldDB" id="A0A193GN07"/>
<feature type="domain" description="Nucleotidyltransferase-like" evidence="1">
    <location>
        <begin position="112"/>
        <end position="315"/>
    </location>
</feature>
<sequence length="357" mass="40215">MQFVELEDEQRLNFVNSEQLYRAWREARESLLQYRYGMRWVDRNGKRYLVRFIDAKGNGRSLGPESAKTHEVLKNFDAGRIQAREKYDGLSQRLLTQIRLNRALRLGRVPRQAAEILSAMNVSGLDREFLVVGTHALFAYEAMAAVHVHPGALASDDLDLCFDARRPLQLVSDKLKRHDAEGLLGFLQSVDKTYAPMKAKGVFRAVNATGFMVDLITPERSMRHADAVTFGAEDLVAAEVPNLHWLINAPKVQQVAIASNGRPVMMQVPDPRAFALHKAWLSQQPTREPVKRQRDKGQAMIAVAIVGQYLPHLPFSPDQLRYLSLDMLHLATNAIAPESEDDILKDLRDMGDDGPSP</sequence>
<organism evidence="2 3">
    <name type="scientific">Bordetella flabilis</name>
    <dbReference type="NCBI Taxonomy" id="463014"/>
    <lineage>
        <taxon>Bacteria</taxon>
        <taxon>Pseudomonadati</taxon>
        <taxon>Pseudomonadota</taxon>
        <taxon>Betaproteobacteria</taxon>
        <taxon>Burkholderiales</taxon>
        <taxon>Alcaligenaceae</taxon>
        <taxon>Bordetella</taxon>
    </lineage>
</organism>
<evidence type="ECO:0000259" key="1">
    <source>
        <dbReference type="Pfam" id="PF12281"/>
    </source>
</evidence>
<dbReference type="KEGG" id="bfz:BAU07_26535"/>
<gene>
    <name evidence="2" type="ORF">BAU07_26535</name>
</gene>